<dbReference type="SUPFAM" id="SSF53448">
    <property type="entry name" value="Nucleotide-diphospho-sugar transferases"/>
    <property type="match status" value="1"/>
</dbReference>
<dbReference type="GO" id="GO:0005851">
    <property type="term" value="C:eukaryotic translation initiation factor 2B complex"/>
    <property type="evidence" value="ECO:0007669"/>
    <property type="project" value="TreeGrafter"/>
</dbReference>
<dbReference type="EMBL" id="UFQS01000633">
    <property type="protein sequence ID" value="SSX05583.1"/>
    <property type="molecule type" value="Genomic_DNA"/>
</dbReference>
<evidence type="ECO:0000313" key="1">
    <source>
        <dbReference type="EMBL" id="SSX05583.1"/>
    </source>
</evidence>
<name>A0A336KRA5_CULSO</name>
<reference evidence="2" key="2">
    <citation type="submission" date="2018-07" db="EMBL/GenBank/DDBJ databases">
        <authorList>
            <person name="Quirk P.G."/>
            <person name="Krulwich T.A."/>
        </authorList>
    </citation>
    <scope>NUCLEOTIDE SEQUENCE</scope>
</reference>
<dbReference type="GO" id="GO:0031369">
    <property type="term" value="F:translation initiation factor binding"/>
    <property type="evidence" value="ECO:0007669"/>
    <property type="project" value="TreeGrafter"/>
</dbReference>
<gene>
    <name evidence="1" type="primary">CSON012908</name>
</gene>
<dbReference type="AlphaFoldDB" id="A0A336KRA5"/>
<dbReference type="GO" id="GO:0003743">
    <property type="term" value="F:translation initiation factor activity"/>
    <property type="evidence" value="ECO:0007669"/>
    <property type="project" value="TreeGrafter"/>
</dbReference>
<accession>A0A336KRA5</accession>
<sequence length="102" mass="11820">MDFNMNITPDNLWYDIDLDKILSHFVRISKITVRMQAVLIADNFSADFIPHKTISLIPLFNVPLVEYALESLYHSGVEKVFLVVSRCIDQVKAFLLEAKEQY</sequence>
<evidence type="ECO:0000313" key="2">
    <source>
        <dbReference type="EMBL" id="SSX25942.1"/>
    </source>
</evidence>
<reference evidence="1" key="1">
    <citation type="submission" date="2018-04" db="EMBL/GenBank/DDBJ databases">
        <authorList>
            <person name="Go L.Y."/>
            <person name="Mitchell J.A."/>
        </authorList>
    </citation>
    <scope>NUCLEOTIDE SEQUENCE</scope>
    <source>
        <tissue evidence="1">Whole organism</tissue>
    </source>
</reference>
<protein>
    <submittedName>
        <fullName evidence="1">CSON012908 protein</fullName>
    </submittedName>
</protein>
<dbReference type="PANTHER" id="PTHR45887">
    <property type="entry name" value="TRANSLATION INITIATION FACTOR EIF-2B SUBUNIT EPSILON"/>
    <property type="match status" value="1"/>
</dbReference>
<organism evidence="1">
    <name type="scientific">Culicoides sonorensis</name>
    <name type="common">Biting midge</name>
    <dbReference type="NCBI Taxonomy" id="179676"/>
    <lineage>
        <taxon>Eukaryota</taxon>
        <taxon>Metazoa</taxon>
        <taxon>Ecdysozoa</taxon>
        <taxon>Arthropoda</taxon>
        <taxon>Hexapoda</taxon>
        <taxon>Insecta</taxon>
        <taxon>Pterygota</taxon>
        <taxon>Neoptera</taxon>
        <taxon>Endopterygota</taxon>
        <taxon>Diptera</taxon>
        <taxon>Nematocera</taxon>
        <taxon>Chironomoidea</taxon>
        <taxon>Ceratopogonidae</taxon>
        <taxon>Ceratopogoninae</taxon>
        <taxon>Culicoides</taxon>
        <taxon>Monoculicoides</taxon>
    </lineage>
</organism>
<dbReference type="InterPro" id="IPR029044">
    <property type="entry name" value="Nucleotide-diphossugar_trans"/>
</dbReference>
<dbReference type="Gene3D" id="3.90.550.10">
    <property type="entry name" value="Spore Coat Polysaccharide Biosynthesis Protein SpsA, Chain A"/>
    <property type="match status" value="1"/>
</dbReference>
<dbReference type="InterPro" id="IPR051956">
    <property type="entry name" value="eIF2B_epsilon"/>
</dbReference>
<dbReference type="EMBL" id="UFQT01000633">
    <property type="protein sequence ID" value="SSX25942.1"/>
    <property type="molecule type" value="Genomic_DNA"/>
</dbReference>
<dbReference type="PANTHER" id="PTHR45887:SF1">
    <property type="entry name" value="TRANSLATION INITIATION FACTOR EIF-2B SUBUNIT EPSILON"/>
    <property type="match status" value="1"/>
</dbReference>
<dbReference type="GO" id="GO:0005085">
    <property type="term" value="F:guanyl-nucleotide exchange factor activity"/>
    <property type="evidence" value="ECO:0007669"/>
    <property type="project" value="TreeGrafter"/>
</dbReference>
<proteinExistence type="predicted"/>
<dbReference type="VEuPathDB" id="VectorBase:CSON012908"/>